<keyword evidence="2" id="KW-1185">Reference proteome</keyword>
<dbReference type="EMBL" id="BNJK01000001">
    <property type="protein sequence ID" value="GHO97473.1"/>
    <property type="molecule type" value="Genomic_DNA"/>
</dbReference>
<evidence type="ECO:0000313" key="2">
    <source>
        <dbReference type="Proteomes" id="UP000597444"/>
    </source>
</evidence>
<gene>
    <name evidence="1" type="ORF">KSF_075210</name>
</gene>
<name>A0A8J3INX8_9CHLR</name>
<proteinExistence type="predicted"/>
<accession>A0A8J3INX8</accession>
<sequence length="46" mass="4986">MLKFSRSSNDAFDFDGRGLLMGNDSGALTPHREECVAMSGVIPKLN</sequence>
<protein>
    <submittedName>
        <fullName evidence="1">Uncharacterized protein</fullName>
    </submittedName>
</protein>
<dbReference type="AlphaFoldDB" id="A0A8J3INX8"/>
<reference evidence="1" key="1">
    <citation type="submission" date="2020-10" db="EMBL/GenBank/DDBJ databases">
        <title>Taxonomic study of unclassified bacteria belonging to the class Ktedonobacteria.</title>
        <authorList>
            <person name="Yabe S."/>
            <person name="Wang C.M."/>
            <person name="Zheng Y."/>
            <person name="Sakai Y."/>
            <person name="Cavaletti L."/>
            <person name="Monciardini P."/>
            <person name="Donadio S."/>
        </authorList>
    </citation>
    <scope>NUCLEOTIDE SEQUENCE</scope>
    <source>
        <strain evidence="1">ID150040</strain>
    </source>
</reference>
<organism evidence="1 2">
    <name type="scientific">Reticulibacter mediterranei</name>
    <dbReference type="NCBI Taxonomy" id="2778369"/>
    <lineage>
        <taxon>Bacteria</taxon>
        <taxon>Bacillati</taxon>
        <taxon>Chloroflexota</taxon>
        <taxon>Ktedonobacteria</taxon>
        <taxon>Ktedonobacterales</taxon>
        <taxon>Reticulibacteraceae</taxon>
        <taxon>Reticulibacter</taxon>
    </lineage>
</organism>
<comment type="caution">
    <text evidence="1">The sequence shown here is derived from an EMBL/GenBank/DDBJ whole genome shotgun (WGS) entry which is preliminary data.</text>
</comment>
<dbReference type="Proteomes" id="UP000597444">
    <property type="component" value="Unassembled WGS sequence"/>
</dbReference>
<evidence type="ECO:0000313" key="1">
    <source>
        <dbReference type="EMBL" id="GHO97473.1"/>
    </source>
</evidence>